<feature type="region of interest" description="Disordered" evidence="3">
    <location>
        <begin position="453"/>
        <end position="650"/>
    </location>
</feature>
<dbReference type="InterPro" id="IPR025151">
    <property type="entry name" value="ELYS_dom"/>
</dbReference>
<dbReference type="EMBL" id="KN880467">
    <property type="protein sequence ID" value="KIY70473.1"/>
    <property type="molecule type" value="Genomic_DNA"/>
</dbReference>
<evidence type="ECO:0000313" key="6">
    <source>
        <dbReference type="Proteomes" id="UP000054007"/>
    </source>
</evidence>
<evidence type="ECO:0000256" key="2">
    <source>
        <dbReference type="ARBA" id="ARBA00023242"/>
    </source>
</evidence>
<protein>
    <recommendedName>
        <fullName evidence="4">ELYS-like domain-containing protein</fullName>
    </recommendedName>
</protein>
<evidence type="ECO:0000259" key="4">
    <source>
        <dbReference type="Pfam" id="PF13934"/>
    </source>
</evidence>
<feature type="compositionally biased region" description="Low complexity" evidence="3">
    <location>
        <begin position="330"/>
        <end position="340"/>
    </location>
</feature>
<feature type="region of interest" description="Disordered" evidence="3">
    <location>
        <begin position="314"/>
        <end position="340"/>
    </location>
</feature>
<gene>
    <name evidence="5" type="ORF">CYLTODRAFT_370884</name>
</gene>
<dbReference type="OrthoDB" id="20729at2759"/>
<reference evidence="5 6" key="1">
    <citation type="journal article" date="2015" name="Fungal Genet. Biol.">
        <title>Evolution of novel wood decay mechanisms in Agaricales revealed by the genome sequences of Fistulina hepatica and Cylindrobasidium torrendii.</title>
        <authorList>
            <person name="Floudas D."/>
            <person name="Held B.W."/>
            <person name="Riley R."/>
            <person name="Nagy L.G."/>
            <person name="Koehler G."/>
            <person name="Ransdell A.S."/>
            <person name="Younus H."/>
            <person name="Chow J."/>
            <person name="Chiniquy J."/>
            <person name="Lipzen A."/>
            <person name="Tritt A."/>
            <person name="Sun H."/>
            <person name="Haridas S."/>
            <person name="LaButti K."/>
            <person name="Ohm R.A."/>
            <person name="Kues U."/>
            <person name="Blanchette R.A."/>
            <person name="Grigoriev I.V."/>
            <person name="Minto R.E."/>
            <person name="Hibbett D.S."/>
        </authorList>
    </citation>
    <scope>NUCLEOTIDE SEQUENCE [LARGE SCALE GENOMIC DNA]</scope>
    <source>
        <strain evidence="5 6">FP15055 ss-10</strain>
    </source>
</reference>
<dbReference type="GO" id="GO:0005634">
    <property type="term" value="C:nucleus"/>
    <property type="evidence" value="ECO:0007669"/>
    <property type="project" value="UniProtKB-SubCell"/>
</dbReference>
<organism evidence="5 6">
    <name type="scientific">Cylindrobasidium torrendii FP15055 ss-10</name>
    <dbReference type="NCBI Taxonomy" id="1314674"/>
    <lineage>
        <taxon>Eukaryota</taxon>
        <taxon>Fungi</taxon>
        <taxon>Dikarya</taxon>
        <taxon>Basidiomycota</taxon>
        <taxon>Agaricomycotina</taxon>
        <taxon>Agaricomycetes</taxon>
        <taxon>Agaricomycetidae</taxon>
        <taxon>Agaricales</taxon>
        <taxon>Marasmiineae</taxon>
        <taxon>Physalacriaceae</taxon>
        <taxon>Cylindrobasidium</taxon>
    </lineage>
</organism>
<dbReference type="Pfam" id="PF13934">
    <property type="entry name" value="ELYS"/>
    <property type="match status" value="1"/>
</dbReference>
<dbReference type="Proteomes" id="UP000054007">
    <property type="component" value="Unassembled WGS sequence"/>
</dbReference>
<keyword evidence="2" id="KW-0539">Nucleus</keyword>
<feature type="compositionally biased region" description="Acidic residues" evidence="3">
    <location>
        <begin position="550"/>
        <end position="561"/>
    </location>
</feature>
<dbReference type="AlphaFoldDB" id="A0A0D7BIT9"/>
<feature type="compositionally biased region" description="Low complexity" evidence="3">
    <location>
        <begin position="633"/>
        <end position="642"/>
    </location>
</feature>
<proteinExistence type="predicted"/>
<evidence type="ECO:0000313" key="5">
    <source>
        <dbReference type="EMBL" id="KIY70473.1"/>
    </source>
</evidence>
<sequence length="650" mass="70392">MALDDALLFDKVLEQAGLTPPDMHYPPMNTAALELLLEKIFAWDKFKRDAVVYYLLKWYPKANNSPERFAKAARLPPSFTALSDAYWALDNGIAVNEAVSLLADVRLTKDNAAKIIQALSLDAPHLIVKFIRTAKPSLEEPEVVIRYATALADNAFFEAWQFQRTFNQADPLRNRIIQHLFEWIVTPSPRAAALEQLMSLPMTNFESGILHTFALRPPDSVSPKCAAVLQDLVCIRLLQAGRHADAIKTDRQFSAASTLKGSPEYTQDRSKMVREVYLALPQVERTLLDMELAEQDSAMDMSWEDLGNVPLDKSFRKPTNNRRKSLGSTLKASAPISSPSASLLSTSISAKAKVSANGISTTSSNPFISSGPSRARNNFGSSISARQPLFSSVGGGQSSVAAPKTSIQPHANAFYQPPMRDQASPFTFSGMVPPQGDMDVEEEEDEAYDGMPNTGSIFENLVPSRPEGLPAPTPAAQITADVDQDMEEERRPVNGNAKTRRHVNGNGIANGSGSAHGSGKANVSANGNAHANGDERAQLSRSQMPGGFGMDDEEVDEEDEVPPLPPPSPKKRSSARRSVAKGSNLSAASKGSTGSKPGSTAKSRSTRANVMSVDSDDEHDGPQTRRRSSRLNAAPKKSASEPAKGRKKRV</sequence>
<feature type="compositionally biased region" description="Low complexity" evidence="3">
    <location>
        <begin position="586"/>
        <end position="603"/>
    </location>
</feature>
<comment type="subcellular location">
    <subcellularLocation>
        <location evidence="1">Nucleus</location>
    </subcellularLocation>
</comment>
<keyword evidence="6" id="KW-1185">Reference proteome</keyword>
<feature type="domain" description="ELYS-like" evidence="4">
    <location>
        <begin position="7"/>
        <end position="216"/>
    </location>
</feature>
<accession>A0A0D7BIT9</accession>
<dbReference type="STRING" id="1314674.A0A0D7BIT9"/>
<name>A0A0D7BIT9_9AGAR</name>
<evidence type="ECO:0000256" key="3">
    <source>
        <dbReference type="SAM" id="MobiDB-lite"/>
    </source>
</evidence>
<evidence type="ECO:0000256" key="1">
    <source>
        <dbReference type="ARBA" id="ARBA00004123"/>
    </source>
</evidence>
<feature type="compositionally biased region" description="Basic residues" evidence="3">
    <location>
        <begin position="569"/>
        <end position="579"/>
    </location>
</feature>